<comment type="caution">
    <text evidence="2">The sequence shown here is derived from an EMBL/GenBank/DDBJ whole genome shotgun (WGS) entry which is preliminary data.</text>
</comment>
<proteinExistence type="predicted"/>
<dbReference type="OrthoDB" id="2371813at2759"/>
<feature type="region of interest" description="Disordered" evidence="1">
    <location>
        <begin position="122"/>
        <end position="153"/>
    </location>
</feature>
<dbReference type="AlphaFoldDB" id="A0A015JQW1"/>
<evidence type="ECO:0000313" key="3">
    <source>
        <dbReference type="Proteomes" id="UP000022910"/>
    </source>
</evidence>
<keyword evidence="3" id="KW-1185">Reference proteome</keyword>
<dbReference type="HOGENOM" id="CLU_912601_0_0_1"/>
<evidence type="ECO:0000313" key="2">
    <source>
        <dbReference type="EMBL" id="EXX69630.1"/>
    </source>
</evidence>
<protein>
    <submittedName>
        <fullName evidence="2">Uncharacterized protein</fullName>
    </submittedName>
</protein>
<sequence length="305" mass="34571">MIMDPPFRPHYFSILELESDRKFVFIDHPDHGQHRFPLPTKEEISKDYSYYSEPSKKKWINSFMIFRTYLQKSKQKQDYLVLGEVSKIASDAWSFAAPEVVDACGELETKLKESFRYKRFVPYSSHNPKKPKKNKSPSKKESSSPYASASSRGQAYYPSPPMITTPPPMIATPIFSDLILAPSVYPSMYTPLATPLYIPFDASQMNMPSLTLPQSLSLEEMTSMFSDSLEQNPLSSLTPSQIFSGFDPNFLGNGFSSHSLQFPEERLTVINIPSNEAATESEVALTEAQSTWNFESSILPEEHQT</sequence>
<reference evidence="2 3" key="1">
    <citation type="submission" date="2014-02" db="EMBL/GenBank/DDBJ databases">
        <title>Single nucleus genome sequencing reveals high similarity among nuclei of an endomycorrhizal fungus.</title>
        <authorList>
            <person name="Lin K."/>
            <person name="Geurts R."/>
            <person name="Zhang Z."/>
            <person name="Limpens E."/>
            <person name="Saunders D.G."/>
            <person name="Mu D."/>
            <person name="Pang E."/>
            <person name="Cao H."/>
            <person name="Cha H."/>
            <person name="Lin T."/>
            <person name="Zhou Q."/>
            <person name="Shang Y."/>
            <person name="Li Y."/>
            <person name="Ivanov S."/>
            <person name="Sharma T."/>
            <person name="Velzen R.V."/>
            <person name="Ruijter N.D."/>
            <person name="Aanen D.K."/>
            <person name="Win J."/>
            <person name="Kamoun S."/>
            <person name="Bisseling T."/>
            <person name="Huang S."/>
        </authorList>
    </citation>
    <scope>NUCLEOTIDE SEQUENCE [LARGE SCALE GENOMIC DNA]</scope>
    <source>
        <strain evidence="3">DAOM197198w</strain>
    </source>
</reference>
<accession>A0A015JQW1</accession>
<organism evidence="2 3">
    <name type="scientific">Rhizophagus irregularis (strain DAOM 197198w)</name>
    <name type="common">Glomus intraradices</name>
    <dbReference type="NCBI Taxonomy" id="1432141"/>
    <lineage>
        <taxon>Eukaryota</taxon>
        <taxon>Fungi</taxon>
        <taxon>Fungi incertae sedis</taxon>
        <taxon>Mucoromycota</taxon>
        <taxon>Glomeromycotina</taxon>
        <taxon>Glomeromycetes</taxon>
        <taxon>Glomerales</taxon>
        <taxon>Glomeraceae</taxon>
        <taxon>Rhizophagus</taxon>
    </lineage>
</organism>
<gene>
    <name evidence="2" type="ORF">RirG_094330</name>
</gene>
<dbReference type="EMBL" id="JEMT01016799">
    <property type="protein sequence ID" value="EXX69630.1"/>
    <property type="molecule type" value="Genomic_DNA"/>
</dbReference>
<feature type="compositionally biased region" description="Basic residues" evidence="1">
    <location>
        <begin position="127"/>
        <end position="137"/>
    </location>
</feature>
<dbReference type="Proteomes" id="UP000022910">
    <property type="component" value="Unassembled WGS sequence"/>
</dbReference>
<name>A0A015JQW1_RHIIW</name>
<evidence type="ECO:0000256" key="1">
    <source>
        <dbReference type="SAM" id="MobiDB-lite"/>
    </source>
</evidence>